<dbReference type="EMBL" id="AEJF01000051">
    <property type="protein sequence ID" value="KLU27165.1"/>
    <property type="molecule type" value="Genomic_DNA"/>
</dbReference>
<accession>A0A0J1D373</accession>
<feature type="region of interest" description="Disordered" evidence="1">
    <location>
        <begin position="57"/>
        <end position="79"/>
    </location>
</feature>
<proteinExistence type="predicted"/>
<evidence type="ECO:0000313" key="2">
    <source>
        <dbReference type="EMBL" id="KLU27165.1"/>
    </source>
</evidence>
<keyword evidence="3" id="KW-1185">Reference proteome</keyword>
<gene>
    <name evidence="2" type="ORF">EOS_05590</name>
</gene>
<name>A0A0J1D373_9BURK</name>
<evidence type="ECO:0008006" key="4">
    <source>
        <dbReference type="Google" id="ProtNLM"/>
    </source>
</evidence>
<reference evidence="2 3" key="1">
    <citation type="journal article" date="2015" name="Genome Announc.">
        <title>Draft Genome Sequence of Burkholderia sp. Strain PML1(12), an Ectomycorrhizosphere-Inhabiting Bacterium with Effective Mineral-Weathering Ability.</title>
        <authorList>
            <person name="Uroz S."/>
            <person name="Oger P."/>
        </authorList>
    </citation>
    <scope>NUCLEOTIDE SEQUENCE [LARGE SCALE GENOMIC DNA]</scope>
    <source>
        <strain evidence="3">PML1(12)</strain>
    </source>
</reference>
<dbReference type="Proteomes" id="UP000035963">
    <property type="component" value="Unassembled WGS sequence"/>
</dbReference>
<dbReference type="PATRIC" id="fig|908627.4.peg.1233"/>
<sequence length="92" mass="10387">MIGWMLCVLPVTCFADMLLSRSDVTGDLQRLQAAGYRVRAGDDPYYPQDIMTAEARLSSAQKLPTADNASQPQRARRYPDFRLRALPRRADV</sequence>
<protein>
    <recommendedName>
        <fullName evidence="4">DUF4148 domain-containing protein</fullName>
    </recommendedName>
</protein>
<feature type="compositionally biased region" description="Polar residues" evidence="1">
    <location>
        <begin position="58"/>
        <end position="73"/>
    </location>
</feature>
<dbReference type="AlphaFoldDB" id="A0A0J1D373"/>
<evidence type="ECO:0000256" key="1">
    <source>
        <dbReference type="SAM" id="MobiDB-lite"/>
    </source>
</evidence>
<comment type="caution">
    <text evidence="2">The sequence shown here is derived from an EMBL/GenBank/DDBJ whole genome shotgun (WGS) entry which is preliminary data.</text>
</comment>
<organism evidence="2 3">
    <name type="scientific">Caballeronia mineralivorans PML1(12)</name>
    <dbReference type="NCBI Taxonomy" id="908627"/>
    <lineage>
        <taxon>Bacteria</taxon>
        <taxon>Pseudomonadati</taxon>
        <taxon>Pseudomonadota</taxon>
        <taxon>Betaproteobacteria</taxon>
        <taxon>Burkholderiales</taxon>
        <taxon>Burkholderiaceae</taxon>
        <taxon>Caballeronia</taxon>
    </lineage>
</organism>
<evidence type="ECO:0000313" key="3">
    <source>
        <dbReference type="Proteomes" id="UP000035963"/>
    </source>
</evidence>